<feature type="transmembrane region" description="Helical" evidence="1">
    <location>
        <begin position="59"/>
        <end position="91"/>
    </location>
</feature>
<proteinExistence type="predicted"/>
<dbReference type="OrthoDB" id="9804747at2"/>
<keyword evidence="1" id="KW-1133">Transmembrane helix</keyword>
<feature type="transmembrane region" description="Helical" evidence="1">
    <location>
        <begin position="34"/>
        <end position="53"/>
    </location>
</feature>
<dbReference type="AlphaFoldDB" id="A0A267MGF6"/>
<feature type="transmembrane region" description="Helical" evidence="1">
    <location>
        <begin position="143"/>
        <end position="170"/>
    </location>
</feature>
<dbReference type="SMART" id="SM00471">
    <property type="entry name" value="HDc"/>
    <property type="match status" value="1"/>
</dbReference>
<reference evidence="4 5" key="1">
    <citation type="submission" date="2017-06" db="EMBL/GenBank/DDBJ databases">
        <title>Draft genome sequence of anaerobic fermentative bacterium Anaeromicrobium sediminis DY2726D isolated from West Pacific Ocean sediments.</title>
        <authorList>
            <person name="Zeng X."/>
        </authorList>
    </citation>
    <scope>NUCLEOTIDE SEQUENCE [LARGE SCALE GENOMIC DNA]</scope>
    <source>
        <strain evidence="4 5">DY2726D</strain>
    </source>
</reference>
<dbReference type="Pfam" id="PF13487">
    <property type="entry name" value="HD_5"/>
    <property type="match status" value="1"/>
</dbReference>
<dbReference type="InterPro" id="IPR006674">
    <property type="entry name" value="HD_domain"/>
</dbReference>
<dbReference type="InterPro" id="IPR037522">
    <property type="entry name" value="HD_GYP_dom"/>
</dbReference>
<dbReference type="InterPro" id="IPR006675">
    <property type="entry name" value="HDIG_dom"/>
</dbReference>
<dbReference type="CDD" id="cd00077">
    <property type="entry name" value="HDc"/>
    <property type="match status" value="1"/>
</dbReference>
<dbReference type="Gene3D" id="1.10.3210.10">
    <property type="entry name" value="Hypothetical protein af1432"/>
    <property type="match status" value="1"/>
</dbReference>
<evidence type="ECO:0000313" key="5">
    <source>
        <dbReference type="Proteomes" id="UP000216024"/>
    </source>
</evidence>
<dbReference type="PROSITE" id="PS51832">
    <property type="entry name" value="HD_GYP"/>
    <property type="match status" value="1"/>
</dbReference>
<comment type="caution">
    <text evidence="4">The sequence shown here is derived from an EMBL/GenBank/DDBJ whole genome shotgun (WGS) entry which is preliminary data.</text>
</comment>
<feature type="domain" description="HD-GYP" evidence="3">
    <location>
        <begin position="231"/>
        <end position="422"/>
    </location>
</feature>
<dbReference type="EMBL" id="NIBG01000022">
    <property type="protein sequence ID" value="PAB57873.1"/>
    <property type="molecule type" value="Genomic_DNA"/>
</dbReference>
<keyword evidence="1" id="KW-0472">Membrane</keyword>
<dbReference type="PROSITE" id="PS51831">
    <property type="entry name" value="HD"/>
    <property type="match status" value="1"/>
</dbReference>
<evidence type="ECO:0000259" key="2">
    <source>
        <dbReference type="PROSITE" id="PS51831"/>
    </source>
</evidence>
<dbReference type="NCBIfam" id="TIGR00277">
    <property type="entry name" value="HDIG"/>
    <property type="match status" value="1"/>
</dbReference>
<evidence type="ECO:0000256" key="1">
    <source>
        <dbReference type="SAM" id="Phobius"/>
    </source>
</evidence>
<evidence type="ECO:0000313" key="4">
    <source>
        <dbReference type="EMBL" id="PAB57873.1"/>
    </source>
</evidence>
<organism evidence="4 5">
    <name type="scientific">Anaeromicrobium sediminis</name>
    <dbReference type="NCBI Taxonomy" id="1478221"/>
    <lineage>
        <taxon>Bacteria</taxon>
        <taxon>Bacillati</taxon>
        <taxon>Bacillota</taxon>
        <taxon>Clostridia</taxon>
        <taxon>Peptostreptococcales</taxon>
        <taxon>Thermotaleaceae</taxon>
        <taxon>Anaeromicrobium</taxon>
    </lineage>
</organism>
<feature type="domain" description="HD" evidence="2">
    <location>
        <begin position="253"/>
        <end position="375"/>
    </location>
</feature>
<feature type="transmembrane region" description="Helical" evidence="1">
    <location>
        <begin position="6"/>
        <end position="27"/>
    </location>
</feature>
<sequence length="422" mass="47152">MKELPTRLKLYVIFISVLGLVSLYFSVNSITVDILPKVIFFIALGIIAESLAIKVNGTIAISVGFGIGLASMLIFQSNIVVIIGFLSMLLFIEKDKGKIYCILNTPLYKRIFNGSAYSISLLVATWIYIYINSFVSNVRIADFNIIGIIMAVTGYLIINVSIFTCLMSILENKPPTIFAKESLWVVFNLIAISPLGIFIAVVYNSYGMFGVILFFGPLLLARHSFQLYINMKHMYMETIKSLSNAMEAKDEYTNGHSYRVADYATSIAKCMGLNSSKVEKIRIAAILHDIGKIGIPDNILNKCGKLDYEEYIEIQKHPFIGCKILSEVDSLAEVARIVKHHHERYDGKGYPDGIGGDEIPIESYILAVADAFDAMTSDRPYRKAMDKLKALSIVEEESGTQFHPKVVEAFVKYSNNFKVENV</sequence>
<evidence type="ECO:0000259" key="3">
    <source>
        <dbReference type="PROSITE" id="PS51832"/>
    </source>
</evidence>
<dbReference type="PANTHER" id="PTHR43155">
    <property type="entry name" value="CYCLIC DI-GMP PHOSPHODIESTERASE PA4108-RELATED"/>
    <property type="match status" value="1"/>
</dbReference>
<accession>A0A267MGF6</accession>
<gene>
    <name evidence="4" type="ORF">CCE28_17915</name>
</gene>
<dbReference type="RefSeq" id="WP_095135098.1">
    <property type="nucleotide sequence ID" value="NZ_NIBG01000022.1"/>
</dbReference>
<keyword evidence="5" id="KW-1185">Reference proteome</keyword>
<feature type="transmembrane region" description="Helical" evidence="1">
    <location>
        <begin position="182"/>
        <end position="203"/>
    </location>
</feature>
<keyword evidence="1" id="KW-0812">Transmembrane</keyword>
<dbReference type="InterPro" id="IPR003607">
    <property type="entry name" value="HD/PDEase_dom"/>
</dbReference>
<protein>
    <submittedName>
        <fullName evidence="4">Uncharacterized protein</fullName>
    </submittedName>
</protein>
<feature type="transmembrane region" description="Helical" evidence="1">
    <location>
        <begin position="209"/>
        <end position="229"/>
    </location>
</feature>
<dbReference type="SUPFAM" id="SSF109604">
    <property type="entry name" value="HD-domain/PDEase-like"/>
    <property type="match status" value="1"/>
</dbReference>
<feature type="transmembrane region" description="Helical" evidence="1">
    <location>
        <begin position="111"/>
        <end position="131"/>
    </location>
</feature>
<dbReference type="PANTHER" id="PTHR43155:SF2">
    <property type="entry name" value="CYCLIC DI-GMP PHOSPHODIESTERASE PA4108"/>
    <property type="match status" value="1"/>
</dbReference>
<dbReference type="Proteomes" id="UP000216024">
    <property type="component" value="Unassembled WGS sequence"/>
</dbReference>
<name>A0A267MGF6_9FIRM</name>